<evidence type="ECO:0000313" key="1">
    <source>
        <dbReference type="EMBL" id="TFK61803.1"/>
    </source>
</evidence>
<dbReference type="Proteomes" id="UP000308600">
    <property type="component" value="Unassembled WGS sequence"/>
</dbReference>
<sequence length="793" mass="87800">MRRLFIASILSLGLAASALGHSHSNQNSFGEERRRKSLGFGPAHPHAVFHSSPYQIQTNGFTSLSEDTSPFEVARLFLDDLLGSQLDASNRYKIRKDSYTDKNTGVTHIYVRQLVNGLEVADGDMNINVKDGVVLSYGSSFYNGLTPNPMALPSKFAVHPHREYCQILGDEVESRVAAFQAGQGGQIPMSSTPNHPDAHLMHLHDSNCRFQDLPYDMANADADPLDFRSALLQFMIAATPKDKVVNDILANFDGHVDKMVVTQTQHLTADYGQTLEMTVDNVPDAVSPVKARLAYIQVPTQQGPTELNLVWKFEVEMQDNWYEAAVSAVSPHRIVSVVDWASDAPFAPIPQKEATYEVFKWGLNDPTEGERTIEKENFDPLASPQGWHALPYANDPQMAGVRPKNKDQFRSTTTTWGNNVFAQENWEGQNQYIRNYRPDHQDRVFHYTYNPQPTEKSDGLAEAQKYINATVSQLFYTSNMVHDLYYRYGFDEVSGNFQQHNFGRGGAENDGVIANAQDGSGYNNANFMTPPDGQNGRMRMYLWNTAIPFRDGDLEAGIVIHELSHGLSTRLTGGPANSGCLGWGESGGMGEGWGDFLATTIRAVEGTTDYPMGAWAANRDTGIRNYIYSLDKTINPSTYKTLDKPGYWGVHAIGEVWAEILWVVTQDLIEKHGYSSTLYPPIPDTAGKVPEGDFYRPAAGKKPLVPKHGNTLAVQLVLNGMKLQPCRPSFFDARDAIIQADEILTGGENFCTLWQGFSKRGLGPDARVDGRTPWGGGIRTDGYNAPARCADSS</sequence>
<organism evidence="1 2">
    <name type="scientific">Pluteus cervinus</name>
    <dbReference type="NCBI Taxonomy" id="181527"/>
    <lineage>
        <taxon>Eukaryota</taxon>
        <taxon>Fungi</taxon>
        <taxon>Dikarya</taxon>
        <taxon>Basidiomycota</taxon>
        <taxon>Agaricomycotina</taxon>
        <taxon>Agaricomycetes</taxon>
        <taxon>Agaricomycetidae</taxon>
        <taxon>Agaricales</taxon>
        <taxon>Pluteineae</taxon>
        <taxon>Pluteaceae</taxon>
        <taxon>Pluteus</taxon>
    </lineage>
</organism>
<dbReference type="EMBL" id="ML208627">
    <property type="protein sequence ID" value="TFK61803.1"/>
    <property type="molecule type" value="Genomic_DNA"/>
</dbReference>
<proteinExistence type="predicted"/>
<keyword evidence="2" id="KW-1185">Reference proteome</keyword>
<protein>
    <submittedName>
        <fullName evidence="1">Uncharacterized protein</fullName>
    </submittedName>
</protein>
<accession>A0ACD3A7H1</accession>
<evidence type="ECO:0000313" key="2">
    <source>
        <dbReference type="Proteomes" id="UP000308600"/>
    </source>
</evidence>
<reference evidence="1 2" key="1">
    <citation type="journal article" date="2019" name="Nat. Ecol. Evol.">
        <title>Megaphylogeny resolves global patterns of mushroom evolution.</title>
        <authorList>
            <person name="Varga T."/>
            <person name="Krizsan K."/>
            <person name="Foldi C."/>
            <person name="Dima B."/>
            <person name="Sanchez-Garcia M."/>
            <person name="Sanchez-Ramirez S."/>
            <person name="Szollosi G.J."/>
            <person name="Szarkandi J.G."/>
            <person name="Papp V."/>
            <person name="Albert L."/>
            <person name="Andreopoulos W."/>
            <person name="Angelini C."/>
            <person name="Antonin V."/>
            <person name="Barry K.W."/>
            <person name="Bougher N.L."/>
            <person name="Buchanan P."/>
            <person name="Buyck B."/>
            <person name="Bense V."/>
            <person name="Catcheside P."/>
            <person name="Chovatia M."/>
            <person name="Cooper J."/>
            <person name="Damon W."/>
            <person name="Desjardin D."/>
            <person name="Finy P."/>
            <person name="Geml J."/>
            <person name="Haridas S."/>
            <person name="Hughes K."/>
            <person name="Justo A."/>
            <person name="Karasinski D."/>
            <person name="Kautmanova I."/>
            <person name="Kiss B."/>
            <person name="Kocsube S."/>
            <person name="Kotiranta H."/>
            <person name="LaButti K.M."/>
            <person name="Lechner B.E."/>
            <person name="Liimatainen K."/>
            <person name="Lipzen A."/>
            <person name="Lukacs Z."/>
            <person name="Mihaltcheva S."/>
            <person name="Morgado L.N."/>
            <person name="Niskanen T."/>
            <person name="Noordeloos M.E."/>
            <person name="Ohm R.A."/>
            <person name="Ortiz-Santana B."/>
            <person name="Ovrebo C."/>
            <person name="Racz N."/>
            <person name="Riley R."/>
            <person name="Savchenko A."/>
            <person name="Shiryaev A."/>
            <person name="Soop K."/>
            <person name="Spirin V."/>
            <person name="Szebenyi C."/>
            <person name="Tomsovsky M."/>
            <person name="Tulloss R.E."/>
            <person name="Uehling J."/>
            <person name="Grigoriev I.V."/>
            <person name="Vagvolgyi C."/>
            <person name="Papp T."/>
            <person name="Martin F.M."/>
            <person name="Miettinen O."/>
            <person name="Hibbett D.S."/>
            <person name="Nagy L.G."/>
        </authorList>
    </citation>
    <scope>NUCLEOTIDE SEQUENCE [LARGE SCALE GENOMIC DNA]</scope>
    <source>
        <strain evidence="1 2">NL-1719</strain>
    </source>
</reference>
<name>A0ACD3A7H1_9AGAR</name>
<gene>
    <name evidence="1" type="ORF">BDN72DRAFT_964959</name>
</gene>